<evidence type="ECO:0000256" key="8">
    <source>
        <dbReference type="ARBA" id="ARBA00037998"/>
    </source>
</evidence>
<dbReference type="EMBL" id="LAXI01000014">
    <property type="protein sequence ID" value="KRS16381.1"/>
    <property type="molecule type" value="Genomic_DNA"/>
</dbReference>
<dbReference type="OrthoDB" id="9807115at2"/>
<feature type="transmembrane region" description="Helical" evidence="9">
    <location>
        <begin position="69"/>
        <end position="88"/>
    </location>
</feature>
<dbReference type="Pfam" id="PF02653">
    <property type="entry name" value="BPD_transp_2"/>
    <property type="match status" value="1"/>
</dbReference>
<evidence type="ECO:0000313" key="13">
    <source>
        <dbReference type="Proteomes" id="UP000325785"/>
    </source>
</evidence>
<dbReference type="AlphaFoldDB" id="A0A0T5P5E6"/>
<dbReference type="STRING" id="540747.SAMN04488031_105104"/>
<proteinExistence type="inferred from homology"/>
<keyword evidence="4 9" id="KW-0812">Transmembrane</keyword>
<dbReference type="CDD" id="cd06582">
    <property type="entry name" value="TM_PBP1_LivH_like"/>
    <property type="match status" value="1"/>
</dbReference>
<evidence type="ECO:0000256" key="2">
    <source>
        <dbReference type="ARBA" id="ARBA00022448"/>
    </source>
</evidence>
<dbReference type="PANTHER" id="PTHR11795">
    <property type="entry name" value="BRANCHED-CHAIN AMINO ACID TRANSPORT SYSTEM PERMEASE PROTEIN LIVH"/>
    <property type="match status" value="1"/>
</dbReference>
<evidence type="ECO:0000256" key="9">
    <source>
        <dbReference type="SAM" id="Phobius"/>
    </source>
</evidence>
<keyword evidence="2" id="KW-0813">Transport</keyword>
<feature type="transmembrane region" description="Helical" evidence="9">
    <location>
        <begin position="225"/>
        <end position="252"/>
    </location>
</feature>
<dbReference type="Proteomes" id="UP000051401">
    <property type="component" value="Unassembled WGS sequence"/>
</dbReference>
<dbReference type="GO" id="GO:0022857">
    <property type="term" value="F:transmembrane transporter activity"/>
    <property type="evidence" value="ECO:0007669"/>
    <property type="project" value="InterPro"/>
</dbReference>
<dbReference type="PANTHER" id="PTHR11795:SF442">
    <property type="entry name" value="ABC TRANSPORTER ATP-BINDING PROTEIN"/>
    <property type="match status" value="1"/>
</dbReference>
<evidence type="ECO:0000256" key="3">
    <source>
        <dbReference type="ARBA" id="ARBA00022475"/>
    </source>
</evidence>
<reference evidence="11 13" key="2">
    <citation type="submission" date="2018-08" db="EMBL/GenBank/DDBJ databases">
        <title>Genetic Globetrotter - A new plasmid hitch-hiking vast phylogenetic and geographic distances.</title>
        <authorList>
            <person name="Vollmers J."/>
            <person name="Petersen J."/>
        </authorList>
    </citation>
    <scope>NUCLEOTIDE SEQUENCE [LARGE SCALE GENOMIC DNA]</scope>
    <source>
        <strain evidence="11 13">DSM 26383</strain>
    </source>
</reference>
<keyword evidence="7 9" id="KW-0472">Membrane</keyword>
<accession>A0A0T5P5E6</accession>
<dbReference type="GO" id="GO:0006865">
    <property type="term" value="P:amino acid transport"/>
    <property type="evidence" value="ECO:0007669"/>
    <property type="project" value="UniProtKB-KW"/>
</dbReference>
<keyword evidence="5" id="KW-0029">Amino-acid transport</keyword>
<feature type="transmembrane region" description="Helical" evidence="9">
    <location>
        <begin position="182"/>
        <end position="205"/>
    </location>
</feature>
<gene>
    <name evidence="11" type="primary">livH_13</name>
    <name evidence="11" type="ORF">RIdsm_04282</name>
    <name evidence="10" type="ORF">XM52_18795</name>
</gene>
<protein>
    <submittedName>
        <fullName evidence="10">ABC transporter permease</fullName>
    </submittedName>
    <submittedName>
        <fullName evidence="11">LIV-I protein H</fullName>
    </submittedName>
</protein>
<dbReference type="InterPro" id="IPR052157">
    <property type="entry name" value="BCAA_transport_permease"/>
</dbReference>
<dbReference type="PATRIC" id="fig|540747.5.peg.1512"/>
<feature type="transmembrane region" description="Helical" evidence="9">
    <location>
        <begin position="12"/>
        <end position="36"/>
    </location>
</feature>
<keyword evidence="6 9" id="KW-1133">Transmembrane helix</keyword>
<dbReference type="RefSeq" id="WP_057818373.1">
    <property type="nucleotide sequence ID" value="NZ_CP031598.1"/>
</dbReference>
<sequence>MASLFAEQLLNGIQLGILLFLIAAGLTLIFGVMDFINLSHGSLFMMGAYFSVLFQALTGSFFLSVGLAAIAVFGLGMLLEVLLVRNLYARSHLDHVLVTYGLILIANESVILIWGSVPIFSGVPDALAGQIPLPFGIDYPAYRMLVIAVGGLVGLGLFLLIQKTRVGMLVRAGATNRVMVSILGVNISLLYALVFALGALLAGLAGAMAGPILSVQPGMGEAVLILSFVVVVIGGLGSIRGALLAAMIVGLIDTMGRAFLRDILSAFFSPQVAGEAGPALASMLVYILMALILFFRPEGLLPLQRRH</sequence>
<name>A0A0T5P5E6_9RHOB</name>
<evidence type="ECO:0000313" key="12">
    <source>
        <dbReference type="Proteomes" id="UP000051401"/>
    </source>
</evidence>
<comment type="similarity">
    <text evidence="8">Belongs to the binding-protein-dependent transport system permease family. LivHM subfamily.</text>
</comment>
<dbReference type="InterPro" id="IPR001851">
    <property type="entry name" value="ABC_transp_permease"/>
</dbReference>
<dbReference type="GO" id="GO:0005886">
    <property type="term" value="C:plasma membrane"/>
    <property type="evidence" value="ECO:0007669"/>
    <property type="project" value="UniProtKB-SubCell"/>
</dbReference>
<feature type="transmembrane region" description="Helical" evidence="9">
    <location>
        <begin position="43"/>
        <end position="63"/>
    </location>
</feature>
<evidence type="ECO:0000313" key="11">
    <source>
        <dbReference type="EMBL" id="QEW28451.1"/>
    </source>
</evidence>
<keyword evidence="3" id="KW-1003">Cell membrane</keyword>
<evidence type="ECO:0000256" key="4">
    <source>
        <dbReference type="ARBA" id="ARBA00022692"/>
    </source>
</evidence>
<feature type="transmembrane region" description="Helical" evidence="9">
    <location>
        <begin position="100"/>
        <end position="121"/>
    </location>
</feature>
<comment type="subcellular location">
    <subcellularLocation>
        <location evidence="1">Cell membrane</location>
        <topology evidence="1">Multi-pass membrane protein</topology>
    </subcellularLocation>
</comment>
<keyword evidence="12" id="KW-1185">Reference proteome</keyword>
<evidence type="ECO:0000256" key="1">
    <source>
        <dbReference type="ARBA" id="ARBA00004651"/>
    </source>
</evidence>
<feature type="transmembrane region" description="Helical" evidence="9">
    <location>
        <begin position="272"/>
        <end position="295"/>
    </location>
</feature>
<evidence type="ECO:0000256" key="7">
    <source>
        <dbReference type="ARBA" id="ARBA00023136"/>
    </source>
</evidence>
<organism evidence="10 12">
    <name type="scientific">Roseovarius indicus</name>
    <dbReference type="NCBI Taxonomy" id="540747"/>
    <lineage>
        <taxon>Bacteria</taxon>
        <taxon>Pseudomonadati</taxon>
        <taxon>Pseudomonadota</taxon>
        <taxon>Alphaproteobacteria</taxon>
        <taxon>Rhodobacterales</taxon>
        <taxon>Roseobacteraceae</taxon>
        <taxon>Roseovarius</taxon>
    </lineage>
</organism>
<dbReference type="KEGG" id="rid:RIdsm_04282"/>
<feature type="transmembrane region" description="Helical" evidence="9">
    <location>
        <begin position="141"/>
        <end position="161"/>
    </location>
</feature>
<reference evidence="10 12" key="1">
    <citation type="submission" date="2015-04" db="EMBL/GenBank/DDBJ databases">
        <title>The draft genome sequence of Roseovarius indicus B108T.</title>
        <authorList>
            <person name="Li G."/>
            <person name="Lai Q."/>
            <person name="Shao Z."/>
            <person name="Yan P."/>
        </authorList>
    </citation>
    <scope>NUCLEOTIDE SEQUENCE [LARGE SCALE GENOMIC DNA]</scope>
    <source>
        <strain evidence="10 12">B108</strain>
    </source>
</reference>
<dbReference type="Proteomes" id="UP000325785">
    <property type="component" value="Chromosome"/>
</dbReference>
<evidence type="ECO:0000313" key="10">
    <source>
        <dbReference type="EMBL" id="KRS16381.1"/>
    </source>
</evidence>
<dbReference type="EMBL" id="CP031598">
    <property type="protein sequence ID" value="QEW28451.1"/>
    <property type="molecule type" value="Genomic_DNA"/>
</dbReference>
<evidence type="ECO:0000256" key="5">
    <source>
        <dbReference type="ARBA" id="ARBA00022970"/>
    </source>
</evidence>
<evidence type="ECO:0000256" key="6">
    <source>
        <dbReference type="ARBA" id="ARBA00022989"/>
    </source>
</evidence>